<organism evidence="2 3">
    <name type="scientific">Heligmosomoides polygyrus</name>
    <name type="common">Parasitic roundworm</name>
    <dbReference type="NCBI Taxonomy" id="6339"/>
    <lineage>
        <taxon>Eukaryota</taxon>
        <taxon>Metazoa</taxon>
        <taxon>Ecdysozoa</taxon>
        <taxon>Nematoda</taxon>
        <taxon>Chromadorea</taxon>
        <taxon>Rhabditida</taxon>
        <taxon>Rhabditina</taxon>
        <taxon>Rhabditomorpha</taxon>
        <taxon>Strongyloidea</taxon>
        <taxon>Heligmosomidae</taxon>
        <taxon>Heligmosomoides</taxon>
    </lineage>
</organism>
<accession>A0A3P8F292</accession>
<dbReference type="AlphaFoldDB" id="A0A183GD04"/>
<proteinExistence type="predicted"/>
<dbReference type="EMBL" id="UZAH01031850">
    <property type="protein sequence ID" value="VDP18199.1"/>
    <property type="molecule type" value="Genomic_DNA"/>
</dbReference>
<protein>
    <submittedName>
        <fullName evidence="3">Transposase</fullName>
    </submittedName>
</protein>
<dbReference type="WBParaSite" id="HPBE_0002009001-mRNA-1">
    <property type="protein sequence ID" value="HPBE_0002009001-mRNA-1"/>
    <property type="gene ID" value="HPBE_0002009001"/>
</dbReference>
<reference evidence="3" key="2">
    <citation type="submission" date="2019-09" db="UniProtKB">
        <authorList>
            <consortium name="WormBaseParasite"/>
        </authorList>
    </citation>
    <scope>IDENTIFICATION</scope>
</reference>
<dbReference type="Proteomes" id="UP000050761">
    <property type="component" value="Unassembled WGS sequence"/>
</dbReference>
<sequence length="91" mass="9951">MSASAMATARDAHREPSRRCALPHHCSGWEYTIGLKPSLYLDAERRDATYCGHIDRVTRSINLATMRDVASLGVGSINGVLGTPLAGRRQR</sequence>
<gene>
    <name evidence="1" type="ORF">HPBE_LOCUS20089</name>
</gene>
<name>A0A183GD04_HELPZ</name>
<evidence type="ECO:0000313" key="1">
    <source>
        <dbReference type="EMBL" id="VDP18199.1"/>
    </source>
</evidence>
<evidence type="ECO:0000313" key="2">
    <source>
        <dbReference type="Proteomes" id="UP000050761"/>
    </source>
</evidence>
<evidence type="ECO:0000313" key="3">
    <source>
        <dbReference type="WBParaSite" id="HPBE_0002009001-mRNA-1"/>
    </source>
</evidence>
<keyword evidence="2" id="KW-1185">Reference proteome</keyword>
<accession>A0A183GD04</accession>
<reference evidence="1 2" key="1">
    <citation type="submission" date="2018-11" db="EMBL/GenBank/DDBJ databases">
        <authorList>
            <consortium name="Pathogen Informatics"/>
        </authorList>
    </citation>
    <scope>NUCLEOTIDE SEQUENCE [LARGE SCALE GENOMIC DNA]</scope>
</reference>